<accession>A0ABX7PV12</accession>
<dbReference type="RefSeq" id="WP_206845760.1">
    <property type="nucleotide sequence ID" value="NZ_CP065956.1"/>
</dbReference>
<organism evidence="2 3">
    <name type="scientific">Candidatus Methylacidiphilum infernorum</name>
    <dbReference type="NCBI Taxonomy" id="511746"/>
    <lineage>
        <taxon>Bacteria</taxon>
        <taxon>Pseudomonadati</taxon>
        <taxon>Verrucomicrobiota</taxon>
        <taxon>Methylacidiphilae</taxon>
        <taxon>Methylacidiphilales</taxon>
        <taxon>Methylacidiphilaceae</taxon>
        <taxon>Methylacidiphilum (ex Ratnadevi et al. 2023)</taxon>
    </lineage>
</organism>
<evidence type="ECO:0000313" key="3">
    <source>
        <dbReference type="Proteomes" id="UP000663088"/>
    </source>
</evidence>
<evidence type="ECO:0000256" key="1">
    <source>
        <dbReference type="SAM" id="Phobius"/>
    </source>
</evidence>
<sequence length="191" mass="22458">MGIDSLFFGHLKVLFPMVIQSCQFFFLCQEKKREKEWVSKRNSWGFLELVQSRQPRRMKKTLRTMLFWLAVASLFNFLNPFVIGQTIGENVYQFLISHYESLDVTPIRPQAGDKGLKHDLLIKDKEGTFYLFSEQNNRFSLKAVLKDYAFLAAHKVFRELTDIPSREDYAKKASRFLGVDENIFVLDDRVE</sequence>
<dbReference type="Proteomes" id="UP000663088">
    <property type="component" value="Chromosome"/>
</dbReference>
<dbReference type="EMBL" id="CP065956">
    <property type="protein sequence ID" value="QSR86426.1"/>
    <property type="molecule type" value="Genomic_DNA"/>
</dbReference>
<reference evidence="2 3" key="1">
    <citation type="submission" date="2020-12" db="EMBL/GenBank/DDBJ databases">
        <authorList>
            <person name="Awala S.I."/>
            <person name="Gwak J.-H."/>
            <person name="Kim S.-J."/>
            <person name="Rhee S.-K."/>
        </authorList>
    </citation>
    <scope>NUCLEOTIDE SEQUENCE [LARGE SCALE GENOMIC DNA]</scope>
    <source>
        <strain evidence="2 3">IT5</strain>
    </source>
</reference>
<feature type="transmembrane region" description="Helical" evidence="1">
    <location>
        <begin position="65"/>
        <end position="83"/>
    </location>
</feature>
<name>A0ABX7PV12_9BACT</name>
<protein>
    <submittedName>
        <fullName evidence="2">Uncharacterized protein</fullName>
    </submittedName>
</protein>
<evidence type="ECO:0000313" key="2">
    <source>
        <dbReference type="EMBL" id="QSR86426.1"/>
    </source>
</evidence>
<keyword evidence="1" id="KW-0812">Transmembrane</keyword>
<keyword evidence="1" id="KW-1133">Transmembrane helix</keyword>
<proteinExistence type="predicted"/>
<gene>
    <name evidence="2" type="ORF">EM20IM_07975</name>
</gene>
<feature type="transmembrane region" description="Helical" evidence="1">
    <location>
        <begin position="6"/>
        <end position="27"/>
    </location>
</feature>
<keyword evidence="3" id="KW-1185">Reference proteome</keyword>
<keyword evidence="1" id="KW-0472">Membrane</keyword>